<feature type="compositionally biased region" description="Basic and acidic residues" evidence="1">
    <location>
        <begin position="214"/>
        <end position="226"/>
    </location>
</feature>
<feature type="compositionally biased region" description="Basic and acidic residues" evidence="1">
    <location>
        <begin position="146"/>
        <end position="159"/>
    </location>
</feature>
<proteinExistence type="predicted"/>
<evidence type="ECO:0000256" key="1">
    <source>
        <dbReference type="SAM" id="MobiDB-lite"/>
    </source>
</evidence>
<protein>
    <submittedName>
        <fullName evidence="3">DUF148 domain-containing protein</fullName>
    </submittedName>
</protein>
<feature type="compositionally biased region" description="Basic residues" evidence="1">
    <location>
        <begin position="160"/>
        <end position="172"/>
    </location>
</feature>
<keyword evidence="2" id="KW-1185">Reference proteome</keyword>
<feature type="compositionally biased region" description="Polar residues" evidence="1">
    <location>
        <begin position="248"/>
        <end position="261"/>
    </location>
</feature>
<reference evidence="3" key="1">
    <citation type="submission" date="2017-02" db="UniProtKB">
        <authorList>
            <consortium name="WormBaseParasite"/>
        </authorList>
    </citation>
    <scope>IDENTIFICATION</scope>
</reference>
<name>A0A0N5A2X9_PARTI</name>
<dbReference type="Proteomes" id="UP000038045">
    <property type="component" value="Unplaced"/>
</dbReference>
<sequence>MYFLRYVDYDKRCDFMEIGEQTEIPRSKIASEQDDFMKNQTETAQNHYKEYKDERNKTMSEAYKKIEEKIDKLPSNDTKIFARQIYTIMKNESLSKKEEYQQAHSLVARTNFETVKNASELIPSKFFADRYGGPVVFTQVHCGGKDAKIHEGSGRERTRPTSHKNSKTKRKKESSVHEPKKKATEQNAPTSASKKVLSNKGNAPNLNNNVTPTPEEKPLNDKEKKILYGQTKADENEYPTMQDAQDGFKNTPTIDTTGAKL</sequence>
<accession>A0A0N5A2X9</accession>
<organism evidence="2 3">
    <name type="scientific">Parastrongyloides trichosuri</name>
    <name type="common">Possum-specific nematode worm</name>
    <dbReference type="NCBI Taxonomy" id="131310"/>
    <lineage>
        <taxon>Eukaryota</taxon>
        <taxon>Metazoa</taxon>
        <taxon>Ecdysozoa</taxon>
        <taxon>Nematoda</taxon>
        <taxon>Chromadorea</taxon>
        <taxon>Rhabditida</taxon>
        <taxon>Tylenchina</taxon>
        <taxon>Panagrolaimomorpha</taxon>
        <taxon>Strongyloidoidea</taxon>
        <taxon>Strongyloididae</taxon>
        <taxon>Parastrongyloides</taxon>
    </lineage>
</organism>
<evidence type="ECO:0000313" key="2">
    <source>
        <dbReference type="Proteomes" id="UP000038045"/>
    </source>
</evidence>
<dbReference type="AlphaFoldDB" id="A0A0N5A2X9"/>
<evidence type="ECO:0000313" key="3">
    <source>
        <dbReference type="WBParaSite" id="PTRK_0001598900.1"/>
    </source>
</evidence>
<feature type="compositionally biased region" description="Basic and acidic residues" evidence="1">
    <location>
        <begin position="173"/>
        <end position="184"/>
    </location>
</feature>
<feature type="region of interest" description="Disordered" evidence="1">
    <location>
        <begin position="146"/>
        <end position="261"/>
    </location>
</feature>
<dbReference type="WBParaSite" id="PTRK_0001598900.1">
    <property type="protein sequence ID" value="PTRK_0001598900.1"/>
    <property type="gene ID" value="PTRK_0001598900"/>
</dbReference>
<feature type="compositionally biased region" description="Polar residues" evidence="1">
    <location>
        <begin position="199"/>
        <end position="212"/>
    </location>
</feature>